<dbReference type="PANTHER" id="PTHR42941:SF1">
    <property type="entry name" value="SLL1037 PROTEIN"/>
    <property type="match status" value="1"/>
</dbReference>
<feature type="transmembrane region" description="Helical" evidence="1">
    <location>
        <begin position="329"/>
        <end position="348"/>
    </location>
</feature>
<keyword evidence="2" id="KW-0675">Receptor</keyword>
<evidence type="ECO:0000256" key="1">
    <source>
        <dbReference type="SAM" id="Phobius"/>
    </source>
</evidence>
<keyword evidence="1" id="KW-0472">Membrane</keyword>
<dbReference type="AlphaFoldDB" id="A0A1H7KX84"/>
<accession>A0A1H7KX84</accession>
<keyword evidence="3" id="KW-1185">Reference proteome</keyword>
<keyword evidence="1" id="KW-0812">Transmembrane</keyword>
<dbReference type="Pfam" id="PF16868">
    <property type="entry name" value="NMT1_3"/>
    <property type="match status" value="1"/>
</dbReference>
<dbReference type="EMBL" id="FOAN01000002">
    <property type="protein sequence ID" value="SEK90705.1"/>
    <property type="molecule type" value="Genomic_DNA"/>
</dbReference>
<dbReference type="RefSeq" id="WP_091831268.1">
    <property type="nucleotide sequence ID" value="NZ_FOAN01000002.1"/>
</dbReference>
<evidence type="ECO:0000313" key="3">
    <source>
        <dbReference type="Proteomes" id="UP000199664"/>
    </source>
</evidence>
<dbReference type="OrthoDB" id="252197at2"/>
<feature type="transmembrane region" description="Helical" evidence="1">
    <location>
        <begin position="7"/>
        <end position="31"/>
    </location>
</feature>
<dbReference type="STRING" id="1036779.SAMN04515666_102329"/>
<dbReference type="Proteomes" id="UP000199664">
    <property type="component" value="Unassembled WGS sequence"/>
</dbReference>
<evidence type="ECO:0000313" key="2">
    <source>
        <dbReference type="EMBL" id="SEK90705.1"/>
    </source>
</evidence>
<keyword evidence="1" id="KW-1133">Transmembrane helix</keyword>
<reference evidence="3" key="1">
    <citation type="submission" date="2016-10" db="EMBL/GenBank/DDBJ databases">
        <authorList>
            <person name="Varghese N."/>
            <person name="Submissions S."/>
        </authorList>
    </citation>
    <scope>NUCLEOTIDE SEQUENCE [LARGE SCALE GENOMIC DNA]</scope>
    <source>
        <strain evidence="3">LMG 26383,CCUG 61248,R- 45681</strain>
    </source>
</reference>
<dbReference type="NCBIfam" id="TIGR02122">
    <property type="entry name" value="TRAP_TAXI"/>
    <property type="match status" value="1"/>
</dbReference>
<name>A0A1H7KX84_9HYPH</name>
<dbReference type="SUPFAM" id="SSF53850">
    <property type="entry name" value="Periplasmic binding protein-like II"/>
    <property type="match status" value="1"/>
</dbReference>
<organism evidence="2 3">
    <name type="scientific">Bosea lupini</name>
    <dbReference type="NCBI Taxonomy" id="1036779"/>
    <lineage>
        <taxon>Bacteria</taxon>
        <taxon>Pseudomonadati</taxon>
        <taxon>Pseudomonadota</taxon>
        <taxon>Alphaproteobacteria</taxon>
        <taxon>Hyphomicrobiales</taxon>
        <taxon>Boseaceae</taxon>
        <taxon>Bosea</taxon>
    </lineage>
</organism>
<dbReference type="Gene3D" id="3.40.190.10">
    <property type="entry name" value="Periplasmic binding protein-like II"/>
    <property type="match status" value="2"/>
</dbReference>
<dbReference type="PANTHER" id="PTHR42941">
    <property type="entry name" value="SLL1037 PROTEIN"/>
    <property type="match status" value="1"/>
</dbReference>
<dbReference type="InterPro" id="IPR011852">
    <property type="entry name" value="TRAP_TAXI"/>
</dbReference>
<gene>
    <name evidence="2" type="ORF">SAMN04515666_102329</name>
</gene>
<protein>
    <submittedName>
        <fullName evidence="2">TRAP transporter solute receptor, TAXI family</fullName>
    </submittedName>
</protein>
<proteinExistence type="predicted"/>
<sequence length="442" mass="47709">MVRRSAVIVGVYAMIGFLAVAAAAASGWYAFRDAPPTILSVAVGGKGGNVDQLMGEVRDLVATQSKTIRLEIVHTDGSATNARLVADGKAALASVQADIMTAPTVRAVAVVAREHFQLIARRSSGIRSLRDLAGKRLALPPEGTSGNQNFFALAQHHDLPLAEIKVSAGPVNDNFAALERGEIDAIAFVRALRDPATVEVMRRLQQRGDGLFFVPVEQASAIKLVKPYVSESSISQGTYQGYPPVPEQDTPTLAIGINLVAGVKVPDAAVEELTRILFEEQLRLAFRTPLAAGIARPAQNGPSVAIHAGAKAYYDGARPFLLVRYRDEITFMISMLTIAYSGVMMLRLQIRNRRKVRVSAYNDKLIDIASRAQEADDLATLHGCRKDLNLLIQRVMKDFSEERISDQGFHVFSLSWEAVRASIAEAIGEARASGQAGKRVAA</sequence>